<reference evidence="4" key="1">
    <citation type="submission" date="2022-12" db="EMBL/GenBank/DDBJ databases">
        <title>Reference genome sequencing for broad-spectrum identification of bacterial and archaeal isolates by mass spectrometry.</title>
        <authorList>
            <person name="Sekiguchi Y."/>
            <person name="Tourlousse D.M."/>
        </authorList>
    </citation>
    <scope>NUCLEOTIDE SEQUENCE</scope>
    <source>
        <strain evidence="4">ASRB1</strain>
    </source>
</reference>
<feature type="binding site" evidence="2">
    <location>
        <begin position="15"/>
        <end position="17"/>
    </location>
    <ligand>
        <name>ATP</name>
        <dbReference type="ChEBI" id="CHEBI:30616"/>
    </ligand>
</feature>
<feature type="binding site" evidence="2">
    <location>
        <position position="118"/>
    </location>
    <ligand>
        <name>ATP</name>
        <dbReference type="ChEBI" id="CHEBI:30616"/>
    </ligand>
</feature>
<dbReference type="GO" id="GO:0002144">
    <property type="term" value="C:cytosolic tRNA wobble base thiouridylase complex"/>
    <property type="evidence" value="ECO:0007669"/>
    <property type="project" value="TreeGrafter"/>
</dbReference>
<dbReference type="InterPro" id="IPR014729">
    <property type="entry name" value="Rossmann-like_a/b/a_fold"/>
</dbReference>
<organism evidence="4 5">
    <name type="scientific">Desulforhabdus amnigena</name>
    <dbReference type="NCBI Taxonomy" id="40218"/>
    <lineage>
        <taxon>Bacteria</taxon>
        <taxon>Pseudomonadati</taxon>
        <taxon>Thermodesulfobacteriota</taxon>
        <taxon>Syntrophobacteria</taxon>
        <taxon>Syntrophobacterales</taxon>
        <taxon>Syntrophobacteraceae</taxon>
        <taxon>Desulforhabdus</taxon>
    </lineage>
</organism>
<feature type="binding site" evidence="2">
    <location>
        <position position="123"/>
    </location>
    <ligand>
        <name>ATP</name>
        <dbReference type="ChEBI" id="CHEBI:30616"/>
    </ligand>
</feature>
<evidence type="ECO:0000313" key="4">
    <source>
        <dbReference type="EMBL" id="GLI33815.1"/>
    </source>
</evidence>
<keyword evidence="2" id="KW-0547">Nucleotide-binding</keyword>
<keyword evidence="1" id="KW-0808">Transferase</keyword>
<dbReference type="Proteomes" id="UP001144372">
    <property type="component" value="Unassembled WGS sequence"/>
</dbReference>
<comment type="caution">
    <text evidence="4">The sequence shown here is derived from an EMBL/GenBank/DDBJ whole genome shotgun (WGS) entry which is preliminary data.</text>
</comment>
<dbReference type="SUPFAM" id="SSF52402">
    <property type="entry name" value="Adenine nucleotide alpha hydrolases-like"/>
    <property type="match status" value="1"/>
</dbReference>
<evidence type="ECO:0000313" key="5">
    <source>
        <dbReference type="Proteomes" id="UP001144372"/>
    </source>
</evidence>
<dbReference type="Pfam" id="PF01171">
    <property type="entry name" value="ATP_bind_3"/>
    <property type="match status" value="1"/>
</dbReference>
<gene>
    <name evidence="4" type="ORF">DAMNIGENAA_12480</name>
</gene>
<evidence type="ECO:0000256" key="2">
    <source>
        <dbReference type="PIRSR" id="PIRSR004976-51"/>
    </source>
</evidence>
<keyword evidence="2" id="KW-0067">ATP-binding</keyword>
<dbReference type="InterPro" id="IPR011063">
    <property type="entry name" value="TilS/TtcA_N"/>
</dbReference>
<evidence type="ECO:0000256" key="1">
    <source>
        <dbReference type="ARBA" id="ARBA00022679"/>
    </source>
</evidence>
<dbReference type="EMBL" id="BSDR01000001">
    <property type="protein sequence ID" value="GLI33815.1"/>
    <property type="molecule type" value="Genomic_DNA"/>
</dbReference>
<name>A0A9W6FTG1_9BACT</name>
<dbReference type="GO" id="GO:0016740">
    <property type="term" value="F:transferase activity"/>
    <property type="evidence" value="ECO:0007669"/>
    <property type="project" value="UniProtKB-KW"/>
</dbReference>
<dbReference type="InterPro" id="IPR035107">
    <property type="entry name" value="tRNA_thiolation_TtcA_Ctu1"/>
</dbReference>
<keyword evidence="5" id="KW-1185">Reference proteome</keyword>
<protein>
    <submittedName>
        <fullName evidence="4">tRNA(Ile)-lysidine synthetase</fullName>
    </submittedName>
</protein>
<evidence type="ECO:0000259" key="3">
    <source>
        <dbReference type="Pfam" id="PF01171"/>
    </source>
</evidence>
<accession>A0A9W6FTG1</accession>
<sequence length="268" mass="30442">MKKHGILPDVPLLVAVSGGKDSLALWEVLNELGYTTKGLHIDLGIDGFSQPSEEAVDRFASERNLTWTRYSLKEIFGYDLLEIKKRSRRKICSLCGLLKRQLLNRLTIKEGFQVLATGHNLDDEAGRLLGNLVRHRNEYLDKQSPLLPSTHPRLPAKFKPLYRVDAHEIRTYCKLKKIFPLEAKCPLSRGATSHIFKEALNFLETKMPGTKRQFLYSYLDRKKTPLDSLPFGTCKLCGEPTYDDLCSVCNLARHLEENSKKELDSGPA</sequence>
<feature type="binding site" evidence="2">
    <location>
        <position position="41"/>
    </location>
    <ligand>
        <name>ATP</name>
        <dbReference type="ChEBI" id="CHEBI:30616"/>
    </ligand>
</feature>
<dbReference type="AlphaFoldDB" id="A0A9W6FTG1"/>
<dbReference type="Gene3D" id="3.40.50.620">
    <property type="entry name" value="HUPs"/>
    <property type="match status" value="1"/>
</dbReference>
<dbReference type="PIRSF" id="PIRSF004976">
    <property type="entry name" value="ATPase_YdaO"/>
    <property type="match status" value="1"/>
</dbReference>
<dbReference type="PANTHER" id="PTHR11807:SF27">
    <property type="entry name" value="TRNA-5-METHYLURIDINE(54) 2-SULFURTRANSFERASE"/>
    <property type="match status" value="1"/>
</dbReference>
<proteinExistence type="predicted"/>
<dbReference type="GO" id="GO:0005524">
    <property type="term" value="F:ATP binding"/>
    <property type="evidence" value="ECO:0007669"/>
    <property type="project" value="UniProtKB-KW"/>
</dbReference>
<feature type="binding site" evidence="2">
    <location>
        <position position="21"/>
    </location>
    <ligand>
        <name>ATP</name>
        <dbReference type="ChEBI" id="CHEBI:30616"/>
    </ligand>
</feature>
<feature type="domain" description="tRNA(Ile)-lysidine/2-thiocytidine synthase N-terminal" evidence="3">
    <location>
        <begin position="12"/>
        <end position="180"/>
    </location>
</feature>
<dbReference type="GO" id="GO:0002143">
    <property type="term" value="P:tRNA wobble position uridine thiolation"/>
    <property type="evidence" value="ECO:0007669"/>
    <property type="project" value="TreeGrafter"/>
</dbReference>
<dbReference type="GO" id="GO:0000049">
    <property type="term" value="F:tRNA binding"/>
    <property type="evidence" value="ECO:0007669"/>
    <property type="project" value="TreeGrafter"/>
</dbReference>
<dbReference type="PANTHER" id="PTHR11807">
    <property type="entry name" value="ATPASES OF THE PP SUPERFAMILY-RELATED"/>
    <property type="match status" value="1"/>
</dbReference>